<comment type="similarity">
    <text evidence="1">Belongs to the SEC8 family.</text>
</comment>
<keyword evidence="3" id="KW-1185">Reference proteome</keyword>
<dbReference type="GO" id="GO:0090522">
    <property type="term" value="P:vesicle tethering involved in exocytosis"/>
    <property type="evidence" value="ECO:0007669"/>
    <property type="project" value="UniProtKB-UniRule"/>
</dbReference>
<dbReference type="EMBL" id="JAGFMF010011700">
    <property type="protein sequence ID" value="KAG8515677.1"/>
    <property type="molecule type" value="Genomic_DNA"/>
</dbReference>
<dbReference type="InterPro" id="IPR039682">
    <property type="entry name" value="Sec8/EXOC4"/>
</dbReference>
<dbReference type="GO" id="GO:0045202">
    <property type="term" value="C:synapse"/>
    <property type="evidence" value="ECO:0007669"/>
    <property type="project" value="TreeGrafter"/>
</dbReference>
<dbReference type="OrthoDB" id="272977at2759"/>
<keyword evidence="1" id="KW-0653">Protein transport</keyword>
<name>A0A8J6DN75_GALPY</name>
<feature type="non-terminal residue" evidence="2">
    <location>
        <position position="98"/>
    </location>
</feature>
<dbReference type="GO" id="GO:0000145">
    <property type="term" value="C:exocyst"/>
    <property type="evidence" value="ECO:0007669"/>
    <property type="project" value="UniProtKB-UniRule"/>
</dbReference>
<dbReference type="GO" id="GO:0015031">
    <property type="term" value="P:protein transport"/>
    <property type="evidence" value="ECO:0007669"/>
    <property type="project" value="UniProtKB-KW"/>
</dbReference>
<proteinExistence type="inferred from homology"/>
<sequence>VSAVESLEGPLLQVEGLSDLRLQLHSKKMNLHLVLIDELHRHLYIKSTSRVVQQTKEKGRLSSHMKDASPVPLIDVTNLPTPRKFLDASQYSTPGSSS</sequence>
<protein>
    <recommendedName>
        <fullName evidence="1">Exocyst complex component Sec8</fullName>
    </recommendedName>
</protein>
<dbReference type="GO" id="GO:0006893">
    <property type="term" value="P:Golgi to plasma membrane transport"/>
    <property type="evidence" value="ECO:0007669"/>
    <property type="project" value="TreeGrafter"/>
</dbReference>
<feature type="non-terminal residue" evidence="2">
    <location>
        <position position="1"/>
    </location>
</feature>
<gene>
    <name evidence="2" type="ORF">J0S82_018045</name>
</gene>
<evidence type="ECO:0000313" key="2">
    <source>
        <dbReference type="EMBL" id="KAG8515677.1"/>
    </source>
</evidence>
<evidence type="ECO:0000256" key="1">
    <source>
        <dbReference type="RuleBase" id="RU367079"/>
    </source>
</evidence>
<dbReference type="GO" id="GO:0032584">
    <property type="term" value="C:growth cone membrane"/>
    <property type="evidence" value="ECO:0007669"/>
    <property type="project" value="TreeGrafter"/>
</dbReference>
<keyword evidence="1" id="KW-0268">Exocytosis</keyword>
<dbReference type="AlphaFoldDB" id="A0A8J6DN75"/>
<comment type="function">
    <text evidence="1">Component of the exocyst complex involved in the docking of exocytic vesicles with fusion sites on the plasma membrane.</text>
</comment>
<dbReference type="Proteomes" id="UP000700334">
    <property type="component" value="Unassembled WGS sequence"/>
</dbReference>
<comment type="caution">
    <text evidence="2">The sequence shown here is derived from an EMBL/GenBank/DDBJ whole genome shotgun (WGS) entry which is preliminary data.</text>
</comment>
<reference evidence="2" key="1">
    <citation type="journal article" date="2021" name="Evol. Appl.">
        <title>The genome of the Pyrenean desman and the effects of bottlenecks and inbreeding on the genomic landscape of an endangered species.</title>
        <authorList>
            <person name="Escoda L."/>
            <person name="Castresana J."/>
        </authorList>
    </citation>
    <scope>NUCLEOTIDE SEQUENCE</scope>
    <source>
        <strain evidence="2">IBE-C5619</strain>
    </source>
</reference>
<dbReference type="GO" id="GO:0006612">
    <property type="term" value="P:protein targeting to membrane"/>
    <property type="evidence" value="ECO:0007669"/>
    <property type="project" value="UniProtKB-UniRule"/>
</dbReference>
<dbReference type="PANTHER" id="PTHR14146">
    <property type="entry name" value="EXOCYST COMPLEX COMPONENT 4"/>
    <property type="match status" value="1"/>
</dbReference>
<keyword evidence="1" id="KW-0813">Transport</keyword>
<dbReference type="PANTHER" id="PTHR14146:SF0">
    <property type="entry name" value="EXOCYST COMPLEX COMPONENT 4"/>
    <property type="match status" value="1"/>
</dbReference>
<evidence type="ECO:0000313" key="3">
    <source>
        <dbReference type="Proteomes" id="UP000700334"/>
    </source>
</evidence>
<organism evidence="2 3">
    <name type="scientific">Galemys pyrenaicus</name>
    <name type="common">Iberian desman</name>
    <name type="synonym">Pyrenean desman</name>
    <dbReference type="NCBI Taxonomy" id="202257"/>
    <lineage>
        <taxon>Eukaryota</taxon>
        <taxon>Metazoa</taxon>
        <taxon>Chordata</taxon>
        <taxon>Craniata</taxon>
        <taxon>Vertebrata</taxon>
        <taxon>Euteleostomi</taxon>
        <taxon>Mammalia</taxon>
        <taxon>Eutheria</taxon>
        <taxon>Laurasiatheria</taxon>
        <taxon>Eulipotyphla</taxon>
        <taxon>Talpidae</taxon>
        <taxon>Galemys</taxon>
    </lineage>
</organism>
<dbReference type="GO" id="GO:0007268">
    <property type="term" value="P:chemical synaptic transmission"/>
    <property type="evidence" value="ECO:0007669"/>
    <property type="project" value="TreeGrafter"/>
</dbReference>
<accession>A0A8J6DN75</accession>